<sequence>TKLDVSSSNSALYPMEIDDISLLSDMHRLSEFSIFGNSQIYDISVSFRSLSMNYLQISGSSSFLPLCRSESDTDYWTFITSVFPLHDADTTNMNTYYLPNSCPLNSGYYYCDPNTNSSCPSIVLNEVYNSTAETPAKECAFIAKEGSDGECYTIHDDSIRNYLQYYCLDYTNIESNGIISLATLRNKLTCSSFYLYDITSSVDSITTLKGLEYCSSLLTLNIDGYDLSGDTNSNSEYDRLVIQILAKAVTYSNSYDSVYSGLTTLSASGCNLSAVSDVLDLTLIADGDSATQPFKLTSLDLSNNSISDVSVLITSGLFPADTLTFLDISGNSICDIDAAVTTLQSYFTNTVAIVSSGQSTCPCSDSGSTVLFSSHKTCRQRSDGEYQVECWDGYYLDLNTNECIPACDTNYLFDSNSCVPSTVAVNNDIVRCQVCERKPDYQAVVTAEGEVVCSTSCSSGYFGNNCDELCPVAYDSNTLCNGVYGSC</sequence>
<dbReference type="Gene3D" id="3.80.10.10">
    <property type="entry name" value="Ribonuclease Inhibitor"/>
    <property type="match status" value="1"/>
</dbReference>
<reference evidence="1" key="1">
    <citation type="submission" date="2022-03" db="EMBL/GenBank/DDBJ databases">
        <title>Draft genome sequence of Aduncisulcus paluster, a free-living microaerophilic Fornicata.</title>
        <authorList>
            <person name="Yuyama I."/>
            <person name="Kume K."/>
            <person name="Tamura T."/>
            <person name="Inagaki Y."/>
            <person name="Hashimoto T."/>
        </authorList>
    </citation>
    <scope>NUCLEOTIDE SEQUENCE</scope>
    <source>
        <strain evidence="1">NY0171</strain>
    </source>
</reference>
<gene>
    <name evidence="1" type="ORF">ADUPG1_000606</name>
</gene>
<dbReference type="Proteomes" id="UP001057375">
    <property type="component" value="Unassembled WGS sequence"/>
</dbReference>
<proteinExistence type="predicted"/>
<feature type="non-terminal residue" evidence="1">
    <location>
        <position position="1"/>
    </location>
</feature>
<accession>A0ABQ5K754</accession>
<dbReference type="PROSITE" id="PS51450">
    <property type="entry name" value="LRR"/>
    <property type="match status" value="1"/>
</dbReference>
<name>A0ABQ5K754_9EUKA</name>
<feature type="non-terminal residue" evidence="1">
    <location>
        <position position="487"/>
    </location>
</feature>
<organism evidence="1 2">
    <name type="scientific">Aduncisulcus paluster</name>
    <dbReference type="NCBI Taxonomy" id="2918883"/>
    <lineage>
        <taxon>Eukaryota</taxon>
        <taxon>Metamonada</taxon>
        <taxon>Carpediemonas-like organisms</taxon>
        <taxon>Aduncisulcus</taxon>
    </lineage>
</organism>
<protein>
    <recommendedName>
        <fullName evidence="3">EGF-like domain-containing protein</fullName>
    </recommendedName>
</protein>
<evidence type="ECO:0008006" key="3">
    <source>
        <dbReference type="Google" id="ProtNLM"/>
    </source>
</evidence>
<dbReference type="EMBL" id="BQXS01000254">
    <property type="protein sequence ID" value="GKT28360.1"/>
    <property type="molecule type" value="Genomic_DNA"/>
</dbReference>
<evidence type="ECO:0000313" key="2">
    <source>
        <dbReference type="Proteomes" id="UP001057375"/>
    </source>
</evidence>
<dbReference type="SUPFAM" id="SSF52058">
    <property type="entry name" value="L domain-like"/>
    <property type="match status" value="1"/>
</dbReference>
<evidence type="ECO:0000313" key="1">
    <source>
        <dbReference type="EMBL" id="GKT28360.1"/>
    </source>
</evidence>
<dbReference type="InterPro" id="IPR001611">
    <property type="entry name" value="Leu-rich_rpt"/>
</dbReference>
<keyword evidence="2" id="KW-1185">Reference proteome</keyword>
<dbReference type="InterPro" id="IPR032675">
    <property type="entry name" value="LRR_dom_sf"/>
</dbReference>
<comment type="caution">
    <text evidence="1">The sequence shown here is derived from an EMBL/GenBank/DDBJ whole genome shotgun (WGS) entry which is preliminary data.</text>
</comment>